<name>A0A6J8A3L1_MYTCO</name>
<sequence length="140" mass="15746">MKYHPACLVALYNKQIAVKKKTEEQTEIDIDAEHEVGDVALAELVNYIFQTQRNRYGATALRLSDLENTFERRVQQLKEIQSSVSPSLLELLCITEHGPDIQSQLENGVYDADNIFIYELFESSVEGAADGATLLKPLQS</sequence>
<proteinExistence type="predicted"/>
<evidence type="ECO:0000313" key="2">
    <source>
        <dbReference type="Proteomes" id="UP000507470"/>
    </source>
</evidence>
<organism evidence="1 2">
    <name type="scientific">Mytilus coruscus</name>
    <name type="common">Sea mussel</name>
    <dbReference type="NCBI Taxonomy" id="42192"/>
    <lineage>
        <taxon>Eukaryota</taxon>
        <taxon>Metazoa</taxon>
        <taxon>Spiralia</taxon>
        <taxon>Lophotrochozoa</taxon>
        <taxon>Mollusca</taxon>
        <taxon>Bivalvia</taxon>
        <taxon>Autobranchia</taxon>
        <taxon>Pteriomorphia</taxon>
        <taxon>Mytilida</taxon>
        <taxon>Mytiloidea</taxon>
        <taxon>Mytilidae</taxon>
        <taxon>Mytilinae</taxon>
        <taxon>Mytilus</taxon>
    </lineage>
</organism>
<gene>
    <name evidence="1" type="ORF">MCOR_2973</name>
</gene>
<dbReference type="EMBL" id="CACVKT020000567">
    <property type="protein sequence ID" value="CAC5360514.1"/>
    <property type="molecule type" value="Genomic_DNA"/>
</dbReference>
<dbReference type="AlphaFoldDB" id="A0A6J8A3L1"/>
<reference evidence="1 2" key="1">
    <citation type="submission" date="2020-06" db="EMBL/GenBank/DDBJ databases">
        <authorList>
            <person name="Li R."/>
            <person name="Bekaert M."/>
        </authorList>
    </citation>
    <scope>NUCLEOTIDE SEQUENCE [LARGE SCALE GENOMIC DNA]</scope>
    <source>
        <strain evidence="2">wild</strain>
    </source>
</reference>
<protein>
    <submittedName>
        <fullName evidence="1">Uncharacterized protein</fullName>
    </submittedName>
</protein>
<accession>A0A6J8A3L1</accession>
<keyword evidence="2" id="KW-1185">Reference proteome</keyword>
<evidence type="ECO:0000313" key="1">
    <source>
        <dbReference type="EMBL" id="CAC5360514.1"/>
    </source>
</evidence>
<dbReference type="Proteomes" id="UP000507470">
    <property type="component" value="Unassembled WGS sequence"/>
</dbReference>